<dbReference type="Gene3D" id="3.90.1150.10">
    <property type="entry name" value="Aspartate Aminotransferase, domain 1"/>
    <property type="match status" value="1"/>
</dbReference>
<dbReference type="InterPro" id="IPR049704">
    <property type="entry name" value="Aminotrans_3_PPA_site"/>
</dbReference>
<keyword evidence="12" id="KW-0809">Transit peptide</keyword>
<keyword evidence="11 19" id="KW-0663">Pyridoxal phosphate</keyword>
<evidence type="ECO:0000256" key="7">
    <source>
        <dbReference type="ARBA" id="ARBA00012912"/>
    </source>
</evidence>
<dbReference type="PATRIC" id="fig|1423786.4.peg.1715"/>
<dbReference type="EC" id="2.6.1.22" evidence="6"/>
<sequence>MLETDELQASLPQVAMPLPGPEAKKILDKRTENVPSAVLCNYPVVINRGSGAMIEDVDGNRFLDWVAGVGVMNVGYGQQRVIDAVKKQADKFFHGMINITTHRNYVDLAARINELAPVNADKKKTMFVNSGAEAVENAVKIAKSFTGRGDVIVFSGAFHGRTALTSTMTAKKTYSYGIEPAMGGINRAEFPYLYRAPKGYSRDEAIQYYLDKLQYVFEQGVPAKQVAAIVIEPIQGEGGFIPAPFEYVKALRKICDENGIMLVADEVQTGFARSGKLFVSNYWKENGFAPDIIAMAKSIGAGLPLAAVTAGANIMEGVQPGIVGSTFGGNALACAAGLQVLDIIHDAKLTDRALNIGKIASDGFKDLQSRYDVIGDVRGIGSMIGVEFVKDQTTKEPYPELVSKLIKHAVSHGLIMENAGVHDNVIRFLSPLVATEEQIHAGLKIYEQSLNEALAEL</sequence>
<evidence type="ECO:0000313" key="21">
    <source>
        <dbReference type="Proteomes" id="UP000051010"/>
    </source>
</evidence>
<comment type="cofactor">
    <cofactor evidence="2">
        <name>pyridoxal 5'-phosphate</name>
        <dbReference type="ChEBI" id="CHEBI:597326"/>
    </cofactor>
</comment>
<dbReference type="InterPro" id="IPR015421">
    <property type="entry name" value="PyrdxlP-dep_Trfase_major"/>
</dbReference>
<dbReference type="EMBL" id="AZFZ01000036">
    <property type="protein sequence ID" value="KRM43323.1"/>
    <property type="molecule type" value="Genomic_DNA"/>
</dbReference>
<dbReference type="AlphaFoldDB" id="A0A0R1YTU5"/>
<evidence type="ECO:0000256" key="16">
    <source>
        <dbReference type="ARBA" id="ARBA00031787"/>
    </source>
</evidence>
<dbReference type="CDD" id="cd00610">
    <property type="entry name" value="OAT_like"/>
    <property type="match status" value="1"/>
</dbReference>
<dbReference type="InterPro" id="IPR015422">
    <property type="entry name" value="PyrdxlP-dep_Trfase_small"/>
</dbReference>
<proteinExistence type="inferred from homology"/>
<evidence type="ECO:0000256" key="10">
    <source>
        <dbReference type="ARBA" id="ARBA00022679"/>
    </source>
</evidence>
<dbReference type="PROSITE" id="PS00600">
    <property type="entry name" value="AA_TRANSFER_CLASS_3"/>
    <property type="match status" value="1"/>
</dbReference>
<evidence type="ECO:0000256" key="5">
    <source>
        <dbReference type="ARBA" id="ARBA00011881"/>
    </source>
</evidence>
<dbReference type="EC" id="2.6.1.44" evidence="8"/>
<evidence type="ECO:0000256" key="19">
    <source>
        <dbReference type="RuleBase" id="RU003560"/>
    </source>
</evidence>
<evidence type="ECO:0000256" key="15">
    <source>
        <dbReference type="ARBA" id="ARBA00030857"/>
    </source>
</evidence>
<dbReference type="InterPro" id="IPR005814">
    <property type="entry name" value="Aminotrans_3"/>
</dbReference>
<dbReference type="GO" id="GO:0034386">
    <property type="term" value="F:4-aminobutyrate:2-oxoglutarate transaminase activity"/>
    <property type="evidence" value="ECO:0007669"/>
    <property type="project" value="UniProtKB-EC"/>
</dbReference>
<evidence type="ECO:0000256" key="14">
    <source>
        <dbReference type="ARBA" id="ARBA00030204"/>
    </source>
</evidence>
<dbReference type="GO" id="GO:0030170">
    <property type="term" value="F:pyridoxal phosphate binding"/>
    <property type="evidence" value="ECO:0007669"/>
    <property type="project" value="InterPro"/>
</dbReference>
<evidence type="ECO:0000256" key="4">
    <source>
        <dbReference type="ARBA" id="ARBA00008954"/>
    </source>
</evidence>
<dbReference type="Gene3D" id="3.40.640.10">
    <property type="entry name" value="Type I PLP-dependent aspartate aminotransferase-like (Major domain)"/>
    <property type="match status" value="1"/>
</dbReference>
<keyword evidence="9" id="KW-0032">Aminotransferase</keyword>
<dbReference type="Proteomes" id="UP000051010">
    <property type="component" value="Unassembled WGS sequence"/>
</dbReference>
<dbReference type="RefSeq" id="WP_054735083.1">
    <property type="nucleotide sequence ID" value="NZ_AZFZ01000036.1"/>
</dbReference>
<dbReference type="GO" id="GO:0008453">
    <property type="term" value="F:alanine-glyoxylate transaminase activity"/>
    <property type="evidence" value="ECO:0007669"/>
    <property type="project" value="UniProtKB-EC"/>
</dbReference>
<dbReference type="EC" id="2.6.1.19" evidence="7"/>
<evidence type="ECO:0000313" key="20">
    <source>
        <dbReference type="EMBL" id="KRM43323.1"/>
    </source>
</evidence>
<dbReference type="GO" id="GO:0047298">
    <property type="term" value="F:(S)-3-amino-2-methylpropionate transaminase activity"/>
    <property type="evidence" value="ECO:0007669"/>
    <property type="project" value="UniProtKB-EC"/>
</dbReference>
<gene>
    <name evidence="20" type="ORF">FD47_GL001610</name>
</gene>
<evidence type="ECO:0000256" key="6">
    <source>
        <dbReference type="ARBA" id="ARBA00012876"/>
    </source>
</evidence>
<accession>A0A0R1YTU5</accession>
<reference evidence="20 21" key="1">
    <citation type="journal article" date="2015" name="Genome Announc.">
        <title>Expanding the biotechnology potential of lactobacilli through comparative genomics of 213 strains and associated genera.</title>
        <authorList>
            <person name="Sun Z."/>
            <person name="Harris H.M."/>
            <person name="McCann A."/>
            <person name="Guo C."/>
            <person name="Argimon S."/>
            <person name="Zhang W."/>
            <person name="Yang X."/>
            <person name="Jeffery I.B."/>
            <person name="Cooney J.C."/>
            <person name="Kagawa T.F."/>
            <person name="Liu W."/>
            <person name="Song Y."/>
            <person name="Salvetti E."/>
            <person name="Wrobel A."/>
            <person name="Rasinkangas P."/>
            <person name="Parkhill J."/>
            <person name="Rea M.C."/>
            <person name="O'Sullivan O."/>
            <person name="Ritari J."/>
            <person name="Douillard F.P."/>
            <person name="Paul Ross R."/>
            <person name="Yang R."/>
            <person name="Briner A.E."/>
            <person name="Felis G.E."/>
            <person name="de Vos W.M."/>
            <person name="Barrangou R."/>
            <person name="Klaenhammer T.R."/>
            <person name="Caufield P.W."/>
            <person name="Cui Y."/>
            <person name="Zhang H."/>
            <person name="O'Toole P.W."/>
        </authorList>
    </citation>
    <scope>NUCLEOTIDE SEQUENCE [LARGE SCALE GENOMIC DNA]</scope>
    <source>
        <strain evidence="20 21">DSM 18390</strain>
    </source>
</reference>
<dbReference type="PANTHER" id="PTHR45688:SF3">
    <property type="entry name" value="ALANINE--GLYOXYLATE AMINOTRANSFERASE 2, MITOCHONDRIAL"/>
    <property type="match status" value="1"/>
</dbReference>
<dbReference type="InterPro" id="IPR015424">
    <property type="entry name" value="PyrdxlP-dep_Trfase"/>
</dbReference>
<dbReference type="SUPFAM" id="SSF53383">
    <property type="entry name" value="PLP-dependent transferases"/>
    <property type="match status" value="1"/>
</dbReference>
<comment type="catalytic activity">
    <reaction evidence="17">
        <text>4-aminobutanoate + 2-oxoglutarate = succinate semialdehyde + L-glutamate</text>
        <dbReference type="Rhea" id="RHEA:23352"/>
        <dbReference type="ChEBI" id="CHEBI:16810"/>
        <dbReference type="ChEBI" id="CHEBI:29985"/>
        <dbReference type="ChEBI" id="CHEBI:57706"/>
        <dbReference type="ChEBI" id="CHEBI:59888"/>
        <dbReference type="EC" id="2.6.1.19"/>
    </reaction>
</comment>
<evidence type="ECO:0000256" key="13">
    <source>
        <dbReference type="ARBA" id="ARBA00029760"/>
    </source>
</evidence>
<comment type="subunit">
    <text evidence="5">Homotetramer.</text>
</comment>
<evidence type="ECO:0000256" key="9">
    <source>
        <dbReference type="ARBA" id="ARBA00022576"/>
    </source>
</evidence>
<dbReference type="Pfam" id="PF00202">
    <property type="entry name" value="Aminotran_3"/>
    <property type="match status" value="1"/>
</dbReference>
<evidence type="ECO:0000256" key="12">
    <source>
        <dbReference type="ARBA" id="ARBA00022946"/>
    </source>
</evidence>
<evidence type="ECO:0000256" key="17">
    <source>
        <dbReference type="ARBA" id="ARBA00048021"/>
    </source>
</evidence>
<evidence type="ECO:0000256" key="3">
    <source>
        <dbReference type="ARBA" id="ARBA00005176"/>
    </source>
</evidence>
<evidence type="ECO:0000256" key="1">
    <source>
        <dbReference type="ARBA" id="ARBA00001750"/>
    </source>
</evidence>
<dbReference type="PANTHER" id="PTHR45688">
    <property type="match status" value="1"/>
</dbReference>
<keyword evidence="10" id="KW-0808">Transferase</keyword>
<dbReference type="FunFam" id="3.40.640.10:FF:000013">
    <property type="entry name" value="4-aminobutyrate aminotransferase"/>
    <property type="match status" value="1"/>
</dbReference>
<evidence type="ECO:0000256" key="11">
    <source>
        <dbReference type="ARBA" id="ARBA00022898"/>
    </source>
</evidence>
<evidence type="ECO:0000256" key="2">
    <source>
        <dbReference type="ARBA" id="ARBA00001933"/>
    </source>
</evidence>
<dbReference type="PIRSF" id="PIRSF000521">
    <property type="entry name" value="Transaminase_4ab_Lys_Orn"/>
    <property type="match status" value="1"/>
</dbReference>
<organism evidence="20 21">
    <name type="scientific">Lentilactobacillus parafarraginis DSM 18390 = JCM 14109</name>
    <dbReference type="NCBI Taxonomy" id="1423786"/>
    <lineage>
        <taxon>Bacteria</taxon>
        <taxon>Bacillati</taxon>
        <taxon>Bacillota</taxon>
        <taxon>Bacilli</taxon>
        <taxon>Lactobacillales</taxon>
        <taxon>Lactobacillaceae</taxon>
        <taxon>Lentilactobacillus</taxon>
    </lineage>
</organism>
<protein>
    <recommendedName>
        <fullName evidence="15">(S)-3-amino-2-methylpropionate transaminase</fullName>
        <ecNumber evidence="7">2.6.1.19</ecNumber>
        <ecNumber evidence="6">2.6.1.22</ecNumber>
        <ecNumber evidence="8">2.6.1.44</ecNumber>
    </recommendedName>
    <alternativeName>
        <fullName evidence="16">GABA aminotransferase</fullName>
    </alternativeName>
    <alternativeName>
        <fullName evidence="14">Gamma-amino-N-butyrate transaminase</fullName>
    </alternativeName>
    <alternativeName>
        <fullName evidence="18">Glutamate:succinic semialdehyde transaminase</fullName>
    </alternativeName>
    <alternativeName>
        <fullName evidence="13">L-AIBAT</fullName>
    </alternativeName>
</protein>
<comment type="catalytic activity">
    <reaction evidence="1">
        <text>(S)-3-amino-2-methylpropanoate + 2-oxoglutarate = 2-methyl-3-oxopropanoate + L-glutamate</text>
        <dbReference type="Rhea" id="RHEA:13993"/>
        <dbReference type="ChEBI" id="CHEBI:16810"/>
        <dbReference type="ChEBI" id="CHEBI:29985"/>
        <dbReference type="ChEBI" id="CHEBI:57700"/>
        <dbReference type="ChEBI" id="CHEBI:58655"/>
        <dbReference type="EC" id="2.6.1.22"/>
    </reaction>
</comment>
<comment type="pathway">
    <text evidence="3">Amino-acid degradation; 4-aminobutanoate degradation.</text>
</comment>
<name>A0A0R1YTU5_9LACO</name>
<evidence type="ECO:0000256" key="8">
    <source>
        <dbReference type="ARBA" id="ARBA00013049"/>
    </source>
</evidence>
<evidence type="ECO:0000256" key="18">
    <source>
        <dbReference type="ARBA" id="ARBA00050054"/>
    </source>
</evidence>
<comment type="similarity">
    <text evidence="4 19">Belongs to the class-III pyridoxal-phosphate-dependent aminotransferase family.</text>
</comment>
<comment type="caution">
    <text evidence="20">The sequence shown here is derived from an EMBL/GenBank/DDBJ whole genome shotgun (WGS) entry which is preliminary data.</text>
</comment>